<dbReference type="EC" id="2.1.1.223" evidence="6"/>
<dbReference type="SUPFAM" id="SSF53335">
    <property type="entry name" value="S-adenosyl-L-methionine-dependent methyltransferases"/>
    <property type="match status" value="1"/>
</dbReference>
<dbReference type="GO" id="GO:0003676">
    <property type="term" value="F:nucleic acid binding"/>
    <property type="evidence" value="ECO:0007669"/>
    <property type="project" value="InterPro"/>
</dbReference>
<dbReference type="HAMAP" id="MF_01872">
    <property type="entry name" value="tRNA_methyltr_YfiC"/>
    <property type="match status" value="1"/>
</dbReference>
<evidence type="ECO:0000259" key="7">
    <source>
        <dbReference type="Pfam" id="PF05175"/>
    </source>
</evidence>
<dbReference type="InterPro" id="IPR029063">
    <property type="entry name" value="SAM-dependent_MTases_sf"/>
</dbReference>
<dbReference type="InterPro" id="IPR022882">
    <property type="entry name" value="tRNA_adenine-N6_MeTrfase"/>
</dbReference>
<dbReference type="PANTHER" id="PTHR47739">
    <property type="entry name" value="TRNA1(VAL) (ADENINE(37)-N6)-METHYLTRANSFERASE"/>
    <property type="match status" value="1"/>
</dbReference>
<evidence type="ECO:0000256" key="1">
    <source>
        <dbReference type="ARBA" id="ARBA00022490"/>
    </source>
</evidence>
<dbReference type="EMBL" id="LN907827">
    <property type="protein sequence ID" value="CUU24949.1"/>
    <property type="molecule type" value="Genomic_DNA"/>
</dbReference>
<keyword evidence="2 6" id="KW-0489">Methyltransferase</keyword>
<keyword evidence="3 6" id="KW-0808">Transferase</keyword>
<dbReference type="PANTHER" id="PTHR47739:SF1">
    <property type="entry name" value="TRNA1(VAL) (ADENINE(37)-N6)-METHYLTRANSFERASE"/>
    <property type="match status" value="1"/>
</dbReference>
<comment type="similarity">
    <text evidence="6">Belongs to the methyltransferase superfamily. tRNA (adenine-N(6)-)-methyltransferase family.</text>
</comment>
<evidence type="ECO:0000313" key="9">
    <source>
        <dbReference type="Proteomes" id="UP000059419"/>
    </source>
</evidence>
<dbReference type="Proteomes" id="UP000059419">
    <property type="component" value="Chromosome 1"/>
</dbReference>
<sequence length="256" mass="28813">MLAPFPFQVVYMSQQKSQLRRDGFTFKQFFVAHDRCAMKVGTDAVLLGAWVPVSNVKNALDIGCGSGLIALMLAQRTGEECHIDAVELDEQAAQQASDNVAQSQWAARMTVYHRNVVDWAASCDKRYSLIVSNPPFFAPGTECASPQRAAARYTDTLDHHTLLTCAENLIEEEGFFCVILPAQAGEAFVLMAEARGWHLRFRNDIADNAQRLPHRVMLAISPQPGEQLLERMVIRGPDQRYSEEYCSLTRDYYLFM</sequence>
<dbReference type="AlphaFoldDB" id="A0A0U5L7B4"/>
<dbReference type="NCBIfam" id="NF047853">
    <property type="entry name" value="tRm6a37MtseTrmN"/>
    <property type="match status" value="1"/>
</dbReference>
<dbReference type="STRING" id="1619313.EM595_2718"/>
<dbReference type="PROSITE" id="PS00092">
    <property type="entry name" value="N6_MTASE"/>
    <property type="match status" value="1"/>
</dbReference>
<dbReference type="GO" id="GO:0032259">
    <property type="term" value="P:methylation"/>
    <property type="evidence" value="ECO:0007669"/>
    <property type="project" value="UniProtKB-KW"/>
</dbReference>
<dbReference type="CDD" id="cd02440">
    <property type="entry name" value="AdoMet_MTases"/>
    <property type="match status" value="1"/>
</dbReference>
<evidence type="ECO:0000256" key="2">
    <source>
        <dbReference type="ARBA" id="ARBA00022603"/>
    </source>
</evidence>
<keyword evidence="4 6" id="KW-0949">S-adenosyl-L-methionine</keyword>
<dbReference type="GO" id="GO:0005737">
    <property type="term" value="C:cytoplasm"/>
    <property type="evidence" value="ECO:0007669"/>
    <property type="project" value="UniProtKB-SubCell"/>
</dbReference>
<accession>A0A0U5L7B4</accession>
<feature type="domain" description="Methyltransferase small" evidence="7">
    <location>
        <begin position="49"/>
        <end position="140"/>
    </location>
</feature>
<organism evidence="8 9">
    <name type="scientific">Duffyella gerundensis</name>
    <dbReference type="NCBI Taxonomy" id="1619313"/>
    <lineage>
        <taxon>Bacteria</taxon>
        <taxon>Pseudomonadati</taxon>
        <taxon>Pseudomonadota</taxon>
        <taxon>Gammaproteobacteria</taxon>
        <taxon>Enterobacterales</taxon>
        <taxon>Erwiniaceae</taxon>
        <taxon>Duffyella</taxon>
    </lineage>
</organism>
<evidence type="ECO:0000313" key="8">
    <source>
        <dbReference type="EMBL" id="CUU24949.1"/>
    </source>
</evidence>
<name>A0A0U5L7B4_9GAMM</name>
<evidence type="ECO:0000256" key="6">
    <source>
        <dbReference type="HAMAP-Rule" id="MF_01872"/>
    </source>
</evidence>
<gene>
    <name evidence="8" type="ORF">EM595_2718</name>
</gene>
<dbReference type="GO" id="GO:0016430">
    <property type="term" value="F:tRNA (adenine-N6)-methyltransferase activity"/>
    <property type="evidence" value="ECO:0007669"/>
    <property type="project" value="UniProtKB-UniRule"/>
</dbReference>
<dbReference type="PATRIC" id="fig|1619313.3.peg.2824"/>
<comment type="function">
    <text evidence="6">Specifically methylates the adenine in position 37 of tRNA(1)(Val) (anticodon cmo5UAC).</text>
</comment>
<protein>
    <recommendedName>
        <fullName evidence="6">tRNA1(Val) (adenine(37)-N6)-methyltransferase</fullName>
        <ecNumber evidence="6">2.1.1.223</ecNumber>
    </recommendedName>
    <alternativeName>
        <fullName evidence="6">tRNA m6A37 methyltransferase</fullName>
    </alternativeName>
</protein>
<dbReference type="Pfam" id="PF05175">
    <property type="entry name" value="MTS"/>
    <property type="match status" value="1"/>
</dbReference>
<reference evidence="9" key="1">
    <citation type="submission" date="2015-11" db="EMBL/GenBank/DDBJ databases">
        <authorList>
            <person name="Blom J."/>
        </authorList>
    </citation>
    <scope>NUCLEOTIDE SEQUENCE [LARGE SCALE GENOMIC DNA]</scope>
</reference>
<evidence type="ECO:0000256" key="4">
    <source>
        <dbReference type="ARBA" id="ARBA00022691"/>
    </source>
</evidence>
<evidence type="ECO:0000256" key="5">
    <source>
        <dbReference type="ARBA" id="ARBA00022694"/>
    </source>
</evidence>
<comment type="catalytic activity">
    <reaction evidence="6">
        <text>adenosine(37) in tRNA1(Val) + S-adenosyl-L-methionine = N(6)-methyladenosine(37) in tRNA1(Val) + S-adenosyl-L-homocysteine + H(+)</text>
        <dbReference type="Rhea" id="RHEA:43160"/>
        <dbReference type="Rhea" id="RHEA-COMP:10369"/>
        <dbReference type="Rhea" id="RHEA-COMP:10370"/>
        <dbReference type="ChEBI" id="CHEBI:15378"/>
        <dbReference type="ChEBI" id="CHEBI:57856"/>
        <dbReference type="ChEBI" id="CHEBI:59789"/>
        <dbReference type="ChEBI" id="CHEBI:74411"/>
        <dbReference type="ChEBI" id="CHEBI:74449"/>
        <dbReference type="EC" id="2.1.1.223"/>
    </reaction>
</comment>
<evidence type="ECO:0000256" key="3">
    <source>
        <dbReference type="ARBA" id="ARBA00022679"/>
    </source>
</evidence>
<keyword evidence="5 6" id="KW-0819">tRNA processing</keyword>
<comment type="subcellular location">
    <subcellularLocation>
        <location evidence="6">Cytoplasm</location>
    </subcellularLocation>
</comment>
<keyword evidence="9" id="KW-1185">Reference proteome</keyword>
<dbReference type="GO" id="GO:0008033">
    <property type="term" value="P:tRNA processing"/>
    <property type="evidence" value="ECO:0007669"/>
    <property type="project" value="UniProtKB-UniRule"/>
</dbReference>
<proteinExistence type="inferred from homology"/>
<dbReference type="InterPro" id="IPR002052">
    <property type="entry name" value="DNA_methylase_N6_adenine_CS"/>
</dbReference>
<dbReference type="Gene3D" id="3.40.50.150">
    <property type="entry name" value="Vaccinia Virus protein VP39"/>
    <property type="match status" value="1"/>
</dbReference>
<dbReference type="KEGG" id="ege:EM595_2718"/>
<keyword evidence="1 6" id="KW-0963">Cytoplasm</keyword>
<dbReference type="InterPro" id="IPR050210">
    <property type="entry name" value="tRNA_Adenine-N(6)_MTase"/>
</dbReference>
<dbReference type="InterPro" id="IPR007848">
    <property type="entry name" value="Small_mtfrase_dom"/>
</dbReference>